<keyword evidence="3" id="KW-1185">Reference proteome</keyword>
<dbReference type="InterPro" id="IPR036047">
    <property type="entry name" value="F-box-like_dom_sf"/>
</dbReference>
<reference evidence="2 3" key="1">
    <citation type="submission" date="2021-06" db="EMBL/GenBank/DDBJ databases">
        <title>Caerostris darwini draft genome.</title>
        <authorList>
            <person name="Kono N."/>
            <person name="Arakawa K."/>
        </authorList>
    </citation>
    <scope>NUCLEOTIDE SEQUENCE [LARGE SCALE GENOMIC DNA]</scope>
</reference>
<name>A0AAV4R7K0_9ARAC</name>
<evidence type="ECO:0000259" key="1">
    <source>
        <dbReference type="PROSITE" id="PS50181"/>
    </source>
</evidence>
<feature type="domain" description="F-box" evidence="1">
    <location>
        <begin position="10"/>
        <end position="61"/>
    </location>
</feature>
<gene>
    <name evidence="2" type="primary">FBXL6</name>
    <name evidence="2" type="ORF">CDAR_473631</name>
</gene>
<protein>
    <recommendedName>
        <fullName evidence="1">F-box domain-containing protein</fullName>
    </recommendedName>
</protein>
<dbReference type="AlphaFoldDB" id="A0AAV4R7K0"/>
<organism evidence="2 3">
    <name type="scientific">Caerostris darwini</name>
    <dbReference type="NCBI Taxonomy" id="1538125"/>
    <lineage>
        <taxon>Eukaryota</taxon>
        <taxon>Metazoa</taxon>
        <taxon>Ecdysozoa</taxon>
        <taxon>Arthropoda</taxon>
        <taxon>Chelicerata</taxon>
        <taxon>Arachnida</taxon>
        <taxon>Araneae</taxon>
        <taxon>Araneomorphae</taxon>
        <taxon>Entelegynae</taxon>
        <taxon>Araneoidea</taxon>
        <taxon>Araneidae</taxon>
        <taxon>Caerostris</taxon>
    </lineage>
</organism>
<dbReference type="SUPFAM" id="SSF81383">
    <property type="entry name" value="F-box domain"/>
    <property type="match status" value="1"/>
</dbReference>
<dbReference type="PANTHER" id="PTHR38926:SF5">
    <property type="entry name" value="F-BOX AND LEUCINE-RICH REPEAT PROTEIN 6"/>
    <property type="match status" value="1"/>
</dbReference>
<comment type="caution">
    <text evidence="2">The sequence shown here is derived from an EMBL/GenBank/DDBJ whole genome shotgun (WGS) entry which is preliminary data.</text>
</comment>
<dbReference type="EMBL" id="BPLQ01005877">
    <property type="protein sequence ID" value="GIY18293.1"/>
    <property type="molecule type" value="Genomic_DNA"/>
</dbReference>
<dbReference type="InterPro" id="IPR032675">
    <property type="entry name" value="LRR_dom_sf"/>
</dbReference>
<dbReference type="PANTHER" id="PTHR38926">
    <property type="entry name" value="F-BOX DOMAIN CONTAINING PROTEIN, EXPRESSED"/>
    <property type="match status" value="1"/>
</dbReference>
<dbReference type="Pfam" id="PF12937">
    <property type="entry name" value="F-box-like"/>
    <property type="match status" value="1"/>
</dbReference>
<evidence type="ECO:0000313" key="3">
    <source>
        <dbReference type="Proteomes" id="UP001054837"/>
    </source>
</evidence>
<dbReference type="Gene3D" id="3.80.10.10">
    <property type="entry name" value="Ribonuclease Inhibitor"/>
    <property type="match status" value="2"/>
</dbReference>
<dbReference type="SUPFAM" id="SSF52047">
    <property type="entry name" value="RNI-like"/>
    <property type="match status" value="1"/>
</dbReference>
<accession>A0AAV4R7K0</accession>
<proteinExistence type="predicted"/>
<dbReference type="Proteomes" id="UP001054837">
    <property type="component" value="Unassembled WGS sequence"/>
</dbReference>
<evidence type="ECO:0000313" key="2">
    <source>
        <dbReference type="EMBL" id="GIY18293.1"/>
    </source>
</evidence>
<dbReference type="PROSITE" id="PS50181">
    <property type="entry name" value="FBOX"/>
    <property type="match status" value="1"/>
</dbReference>
<dbReference type="InterPro" id="IPR001810">
    <property type="entry name" value="F-box_dom"/>
</dbReference>
<sequence>MPRKCQTSATASVNDLPREILVYIFTYVKETETQTNFIQRVARVCKNWQEAATDITLWSDFDGALPFQDLLLLCEKECFKNIDKLVMGKMKHIPTSSDLEAVYKSLPCIKSIDFSKALKKLEKGQCNFLTNLIDHCPDLEEIIINSSDSKSTYKPFITPRLFREFLHCRGERLTSLEFSNVLIINVKNILVLIAIACPNLEELIIQHLHKRSTNYLFPIEYMQSCLRKLRILRLGFPFVYQSAGTYKDTGFPDLETFAHPSKEDLLDEFYFRKLLDLSPNLTELDVRGCARLTCTEMCSLPSRNVRKLYISHTKLYCSDVFLCILVKWCRNLVLLDISGSKEERINHHFWWVFHYGNLRRLEILNLNHTLITTATLRLILQNCPHLKFLDLRSCNDLSRACRKEYKGEESIRKLRIKLNALEILNI</sequence>